<evidence type="ECO:0000313" key="1">
    <source>
        <dbReference type="EMBL" id="RJP73957.1"/>
    </source>
</evidence>
<dbReference type="InterPro" id="IPR021952">
    <property type="entry name" value="Flpp3-like"/>
</dbReference>
<accession>A0A419F6D6</accession>
<organism evidence="1 2">
    <name type="scientific">Candidatus Abyssobacteria bacterium SURF_17</name>
    <dbReference type="NCBI Taxonomy" id="2093361"/>
    <lineage>
        <taxon>Bacteria</taxon>
        <taxon>Pseudomonadati</taxon>
        <taxon>Candidatus Hydrogenedentota</taxon>
        <taxon>Candidatus Abyssobacteria</taxon>
    </lineage>
</organism>
<comment type="caution">
    <text evidence="1">The sequence shown here is derived from an EMBL/GenBank/DDBJ whole genome shotgun (WGS) entry which is preliminary data.</text>
</comment>
<name>A0A419F6D6_9BACT</name>
<evidence type="ECO:0000313" key="2">
    <source>
        <dbReference type="Proteomes" id="UP000285961"/>
    </source>
</evidence>
<sequence>SNTIAECHEATLSAFEDLNIKVTSDQTDSLSGRIKGVTETGESVAVDLEPQPGNITKLDVRVGFWGNRTYSTKVADAIKRHLS</sequence>
<proteinExistence type="predicted"/>
<reference evidence="1 2" key="1">
    <citation type="journal article" date="2017" name="ISME J.">
        <title>Energy and carbon metabolisms in a deep terrestrial subsurface fluid microbial community.</title>
        <authorList>
            <person name="Momper L."/>
            <person name="Jungbluth S.P."/>
            <person name="Lee M.D."/>
            <person name="Amend J.P."/>
        </authorList>
    </citation>
    <scope>NUCLEOTIDE SEQUENCE [LARGE SCALE GENOMIC DNA]</scope>
    <source>
        <strain evidence="1">SURF_17</strain>
    </source>
</reference>
<dbReference type="AlphaFoldDB" id="A0A419F6D6"/>
<dbReference type="Pfam" id="PF12092">
    <property type="entry name" value="DUF3568"/>
    <property type="match status" value="1"/>
</dbReference>
<dbReference type="Proteomes" id="UP000285961">
    <property type="component" value="Unassembled WGS sequence"/>
</dbReference>
<protein>
    <submittedName>
        <fullName evidence="1">DUF3568 family protein</fullName>
    </submittedName>
</protein>
<gene>
    <name evidence="1" type="ORF">C4532_03800</name>
</gene>
<dbReference type="EMBL" id="QZKI01000022">
    <property type="protein sequence ID" value="RJP73957.1"/>
    <property type="molecule type" value="Genomic_DNA"/>
</dbReference>
<feature type="non-terminal residue" evidence="1">
    <location>
        <position position="1"/>
    </location>
</feature>